<comment type="caution">
    <text evidence="1">The sequence shown here is derived from an EMBL/GenBank/DDBJ whole genome shotgun (WGS) entry which is preliminary data.</text>
</comment>
<keyword evidence="2" id="KW-1185">Reference proteome</keyword>
<evidence type="ECO:0000313" key="2">
    <source>
        <dbReference type="Proteomes" id="UP001187192"/>
    </source>
</evidence>
<dbReference type="AlphaFoldDB" id="A0AA88A9X4"/>
<accession>A0AA88A9X4</accession>
<gene>
    <name evidence="1" type="ORF">TIFTF001_009115</name>
</gene>
<organism evidence="1 2">
    <name type="scientific">Ficus carica</name>
    <name type="common">Common fig</name>
    <dbReference type="NCBI Taxonomy" id="3494"/>
    <lineage>
        <taxon>Eukaryota</taxon>
        <taxon>Viridiplantae</taxon>
        <taxon>Streptophyta</taxon>
        <taxon>Embryophyta</taxon>
        <taxon>Tracheophyta</taxon>
        <taxon>Spermatophyta</taxon>
        <taxon>Magnoliopsida</taxon>
        <taxon>eudicotyledons</taxon>
        <taxon>Gunneridae</taxon>
        <taxon>Pentapetalae</taxon>
        <taxon>rosids</taxon>
        <taxon>fabids</taxon>
        <taxon>Rosales</taxon>
        <taxon>Moraceae</taxon>
        <taxon>Ficeae</taxon>
        <taxon>Ficus</taxon>
    </lineage>
</organism>
<dbReference type="EMBL" id="BTGU01000010">
    <property type="protein sequence ID" value="GMN39886.1"/>
    <property type="molecule type" value="Genomic_DNA"/>
</dbReference>
<sequence>MKKKFPTWQRRASRPRSRRLEVGHHHLSIGYEGSSPATCCGSQPLSIITPLSCITIGDVLGCVGSSDCTVIHRGLSKSDRGEWVFSDDYYWVATTYARQPEDWITTEDVLGCANR</sequence>
<evidence type="ECO:0000313" key="1">
    <source>
        <dbReference type="EMBL" id="GMN39886.1"/>
    </source>
</evidence>
<dbReference type="Gramene" id="FCD_00020870-RA">
    <property type="protein sequence ID" value="FCD_00020870-RA:cds"/>
    <property type="gene ID" value="FCD_00020870"/>
</dbReference>
<name>A0AA88A9X4_FICCA</name>
<reference evidence="1" key="1">
    <citation type="submission" date="2023-07" db="EMBL/GenBank/DDBJ databases">
        <title>draft genome sequence of fig (Ficus carica).</title>
        <authorList>
            <person name="Takahashi T."/>
            <person name="Nishimura K."/>
        </authorList>
    </citation>
    <scope>NUCLEOTIDE SEQUENCE</scope>
</reference>
<dbReference type="Proteomes" id="UP001187192">
    <property type="component" value="Unassembled WGS sequence"/>
</dbReference>
<protein>
    <submittedName>
        <fullName evidence="1">Uncharacterized protein</fullName>
    </submittedName>
</protein>
<proteinExistence type="predicted"/>